<dbReference type="InterPro" id="IPR001878">
    <property type="entry name" value="Znf_CCHC"/>
</dbReference>
<keyword evidence="1" id="KW-0863">Zinc-finger</keyword>
<feature type="domain" description="CCHC-type" evidence="3">
    <location>
        <begin position="159"/>
        <end position="174"/>
    </location>
</feature>
<evidence type="ECO:0000259" key="3">
    <source>
        <dbReference type="PROSITE" id="PS50158"/>
    </source>
</evidence>
<keyword evidence="1" id="KW-0862">Zinc</keyword>
<dbReference type="Pfam" id="PF00098">
    <property type="entry name" value="zf-CCHC"/>
    <property type="match status" value="1"/>
</dbReference>
<feature type="region of interest" description="Disordered" evidence="2">
    <location>
        <begin position="78"/>
        <end position="150"/>
    </location>
</feature>
<comment type="caution">
    <text evidence="4">The sequence shown here is derived from an EMBL/GenBank/DDBJ whole genome shotgun (WGS) entry which is preliminary data.</text>
</comment>
<reference evidence="4" key="1">
    <citation type="journal article" date="2023" name="bioRxiv">
        <title>Improved chromosome-level genome assembly for marigold (Tagetes erecta).</title>
        <authorList>
            <person name="Jiang F."/>
            <person name="Yuan L."/>
            <person name="Wang S."/>
            <person name="Wang H."/>
            <person name="Xu D."/>
            <person name="Wang A."/>
            <person name="Fan W."/>
        </authorList>
    </citation>
    <scope>NUCLEOTIDE SEQUENCE</scope>
    <source>
        <strain evidence="4">WSJ</strain>
        <tissue evidence="4">Leaf</tissue>
    </source>
</reference>
<dbReference type="SUPFAM" id="SSF57756">
    <property type="entry name" value="Retrovirus zinc finger-like domains"/>
    <property type="match status" value="1"/>
</dbReference>
<dbReference type="GO" id="GO:0008270">
    <property type="term" value="F:zinc ion binding"/>
    <property type="evidence" value="ECO:0007669"/>
    <property type="project" value="UniProtKB-KW"/>
</dbReference>
<sequence>MKDGESMDEYAGKLSGMISKYSSLGVTLEDSVLVRKLLDTVPDNFLQLVASIEQTEDLDTMLFDEAIGRMKAYEERLKSRSTNKSSDTSLLFSKSENHQSMKGSGRTHFSSARGRGERGGRNGLRGRGSSRGRGGRWGGGSSQEAGNSYRKPRDKRYVKCFNCEDFGHYASECKGEKEKGGEAHLAQKLEEVTLLLSVCGAEHQPWCY</sequence>
<dbReference type="InterPro" id="IPR036875">
    <property type="entry name" value="Znf_CCHC_sf"/>
</dbReference>
<dbReference type="GO" id="GO:0003676">
    <property type="term" value="F:nucleic acid binding"/>
    <property type="evidence" value="ECO:0007669"/>
    <property type="project" value="InterPro"/>
</dbReference>
<evidence type="ECO:0000256" key="1">
    <source>
        <dbReference type="PROSITE-ProRule" id="PRU00047"/>
    </source>
</evidence>
<evidence type="ECO:0000313" key="4">
    <source>
        <dbReference type="EMBL" id="KAK1423645.1"/>
    </source>
</evidence>
<keyword evidence="5" id="KW-1185">Reference proteome</keyword>
<name>A0AAD8NPI7_TARER</name>
<evidence type="ECO:0000313" key="5">
    <source>
        <dbReference type="Proteomes" id="UP001229421"/>
    </source>
</evidence>
<dbReference type="Proteomes" id="UP001229421">
    <property type="component" value="Unassembled WGS sequence"/>
</dbReference>
<keyword evidence="1" id="KW-0479">Metal-binding</keyword>
<dbReference type="AlphaFoldDB" id="A0AAD8NPI7"/>
<proteinExistence type="predicted"/>
<evidence type="ECO:0000256" key="2">
    <source>
        <dbReference type="SAM" id="MobiDB-lite"/>
    </source>
</evidence>
<accession>A0AAD8NPI7</accession>
<dbReference type="EMBL" id="JAUHHV010000005">
    <property type="protein sequence ID" value="KAK1423645.1"/>
    <property type="molecule type" value="Genomic_DNA"/>
</dbReference>
<feature type="compositionally biased region" description="Polar residues" evidence="2">
    <location>
        <begin position="80"/>
        <end position="102"/>
    </location>
</feature>
<dbReference type="PANTHER" id="PTHR35317:SF38">
    <property type="entry name" value="RNA-DIRECTED DNA POLYMERASE"/>
    <property type="match status" value="1"/>
</dbReference>
<dbReference type="PANTHER" id="PTHR35317">
    <property type="entry name" value="OS04G0629600 PROTEIN"/>
    <property type="match status" value="1"/>
</dbReference>
<dbReference type="Gene3D" id="4.10.60.10">
    <property type="entry name" value="Zinc finger, CCHC-type"/>
    <property type="match status" value="1"/>
</dbReference>
<organism evidence="4 5">
    <name type="scientific">Tagetes erecta</name>
    <name type="common">African marigold</name>
    <dbReference type="NCBI Taxonomy" id="13708"/>
    <lineage>
        <taxon>Eukaryota</taxon>
        <taxon>Viridiplantae</taxon>
        <taxon>Streptophyta</taxon>
        <taxon>Embryophyta</taxon>
        <taxon>Tracheophyta</taxon>
        <taxon>Spermatophyta</taxon>
        <taxon>Magnoliopsida</taxon>
        <taxon>eudicotyledons</taxon>
        <taxon>Gunneridae</taxon>
        <taxon>Pentapetalae</taxon>
        <taxon>asterids</taxon>
        <taxon>campanulids</taxon>
        <taxon>Asterales</taxon>
        <taxon>Asteraceae</taxon>
        <taxon>Asteroideae</taxon>
        <taxon>Heliantheae alliance</taxon>
        <taxon>Tageteae</taxon>
        <taxon>Tagetes</taxon>
    </lineage>
</organism>
<dbReference type="PROSITE" id="PS50158">
    <property type="entry name" value="ZF_CCHC"/>
    <property type="match status" value="1"/>
</dbReference>
<dbReference type="Pfam" id="PF14223">
    <property type="entry name" value="Retrotran_gag_2"/>
    <property type="match status" value="1"/>
</dbReference>
<protein>
    <recommendedName>
        <fullName evidence="3">CCHC-type domain-containing protein</fullName>
    </recommendedName>
</protein>
<gene>
    <name evidence="4" type="ORF">QVD17_18951</name>
</gene>